<dbReference type="Proteomes" id="UP001610446">
    <property type="component" value="Unassembled WGS sequence"/>
</dbReference>
<name>A0ABR4KE40_9EURO</name>
<evidence type="ECO:0000256" key="1">
    <source>
        <dbReference type="SAM" id="Phobius"/>
    </source>
</evidence>
<accession>A0ABR4KE40</accession>
<evidence type="ECO:0000313" key="3">
    <source>
        <dbReference type="Proteomes" id="UP001610446"/>
    </source>
</evidence>
<evidence type="ECO:0000313" key="2">
    <source>
        <dbReference type="EMBL" id="KAL2850551.1"/>
    </source>
</evidence>
<keyword evidence="1" id="KW-0812">Transmembrane</keyword>
<comment type="caution">
    <text evidence="2">The sequence shown here is derived from an EMBL/GenBank/DDBJ whole genome shotgun (WGS) entry which is preliminary data.</text>
</comment>
<evidence type="ECO:0008006" key="4">
    <source>
        <dbReference type="Google" id="ProtNLM"/>
    </source>
</evidence>
<proteinExistence type="predicted"/>
<organism evidence="2 3">
    <name type="scientific">Aspergillus pseudoustus</name>
    <dbReference type="NCBI Taxonomy" id="1810923"/>
    <lineage>
        <taxon>Eukaryota</taxon>
        <taxon>Fungi</taxon>
        <taxon>Dikarya</taxon>
        <taxon>Ascomycota</taxon>
        <taxon>Pezizomycotina</taxon>
        <taxon>Eurotiomycetes</taxon>
        <taxon>Eurotiomycetidae</taxon>
        <taxon>Eurotiales</taxon>
        <taxon>Aspergillaceae</taxon>
        <taxon>Aspergillus</taxon>
        <taxon>Aspergillus subgen. Nidulantes</taxon>
    </lineage>
</organism>
<gene>
    <name evidence="2" type="ORF">BJY01DRAFT_129548</name>
</gene>
<keyword evidence="1" id="KW-1133">Transmembrane helix</keyword>
<protein>
    <recommendedName>
        <fullName evidence="4">Secreted protein</fullName>
    </recommendedName>
</protein>
<reference evidence="2 3" key="1">
    <citation type="submission" date="2024-07" db="EMBL/GenBank/DDBJ databases">
        <title>Section-level genome sequencing and comparative genomics of Aspergillus sections Usti and Cavernicolus.</title>
        <authorList>
            <consortium name="Lawrence Berkeley National Laboratory"/>
            <person name="Nybo J.L."/>
            <person name="Vesth T.C."/>
            <person name="Theobald S."/>
            <person name="Frisvad J.C."/>
            <person name="Larsen T.O."/>
            <person name="Kjaerboelling I."/>
            <person name="Rothschild-Mancinelli K."/>
            <person name="Lyhne E.K."/>
            <person name="Kogle M.E."/>
            <person name="Barry K."/>
            <person name="Clum A."/>
            <person name="Na H."/>
            <person name="Ledsgaard L."/>
            <person name="Lin J."/>
            <person name="Lipzen A."/>
            <person name="Kuo A."/>
            <person name="Riley R."/>
            <person name="Mondo S."/>
            <person name="Labutti K."/>
            <person name="Haridas S."/>
            <person name="Pangalinan J."/>
            <person name="Salamov A.A."/>
            <person name="Simmons B.A."/>
            <person name="Magnuson J.K."/>
            <person name="Chen J."/>
            <person name="Drula E."/>
            <person name="Henrissat B."/>
            <person name="Wiebenga A."/>
            <person name="Lubbers R.J."/>
            <person name="Gomes A.C."/>
            <person name="Makela M.R."/>
            <person name="Stajich J."/>
            <person name="Grigoriev I.V."/>
            <person name="Mortensen U.H."/>
            <person name="De Vries R.P."/>
            <person name="Baker S.E."/>
            <person name="Andersen M.R."/>
        </authorList>
    </citation>
    <scope>NUCLEOTIDE SEQUENCE [LARGE SCALE GENOMIC DNA]</scope>
    <source>
        <strain evidence="2 3">CBS 123904</strain>
    </source>
</reference>
<keyword evidence="3" id="KW-1185">Reference proteome</keyword>
<feature type="transmembrane region" description="Helical" evidence="1">
    <location>
        <begin position="6"/>
        <end position="26"/>
    </location>
</feature>
<keyword evidence="1" id="KW-0472">Membrane</keyword>
<dbReference type="EMBL" id="JBFXLU010000036">
    <property type="protein sequence ID" value="KAL2850551.1"/>
    <property type="molecule type" value="Genomic_DNA"/>
</dbReference>
<sequence length="93" mass="10285">MRLSLDSVGTLPAFCAIPLVQLWLFLKLHRTILTRACVFSIRCIDDVANVTLYAVSSRYVCGACLPCGKSGMVPWMGITVTLSRSEYAYDTAY</sequence>